<proteinExistence type="inferred from homology"/>
<reference evidence="10" key="1">
    <citation type="journal article" date="2016" name="Nature">
        <title>The genome of the seagrass Zostera marina reveals angiosperm adaptation to the sea.</title>
        <authorList>
            <person name="Olsen J.L."/>
            <person name="Rouze P."/>
            <person name="Verhelst B."/>
            <person name="Lin Y.-C."/>
            <person name="Bayer T."/>
            <person name="Collen J."/>
            <person name="Dattolo E."/>
            <person name="De Paoli E."/>
            <person name="Dittami S."/>
            <person name="Maumus F."/>
            <person name="Michel G."/>
            <person name="Kersting A."/>
            <person name="Lauritano C."/>
            <person name="Lohaus R."/>
            <person name="Toepel M."/>
            <person name="Tonon T."/>
            <person name="Vanneste K."/>
            <person name="Amirebrahimi M."/>
            <person name="Brakel J."/>
            <person name="Bostroem C."/>
            <person name="Chovatia M."/>
            <person name="Grimwood J."/>
            <person name="Jenkins J.W."/>
            <person name="Jueterbock A."/>
            <person name="Mraz A."/>
            <person name="Stam W.T."/>
            <person name="Tice H."/>
            <person name="Bornberg-Bauer E."/>
            <person name="Green P.J."/>
            <person name="Pearson G.A."/>
            <person name="Procaccini G."/>
            <person name="Duarte C.M."/>
            <person name="Schmutz J."/>
            <person name="Reusch T.B.H."/>
            <person name="Van de Peer Y."/>
        </authorList>
    </citation>
    <scope>NUCLEOTIDE SEQUENCE [LARGE SCALE GENOMIC DNA]</scope>
    <source>
        <strain evidence="10">cv. Finnish</strain>
    </source>
</reference>
<dbReference type="InterPro" id="IPR016087">
    <property type="entry name" value="Chalcone_isomerase"/>
</dbReference>
<evidence type="ECO:0000259" key="8">
    <source>
        <dbReference type="Pfam" id="PF02431"/>
    </source>
</evidence>
<keyword evidence="4" id="KW-0284">Flavonoid biosynthesis</keyword>
<evidence type="ECO:0000256" key="6">
    <source>
        <dbReference type="ARBA" id="ARBA00034056"/>
    </source>
</evidence>
<keyword evidence="3 9" id="KW-0413">Isomerase</keyword>
<dbReference type="SUPFAM" id="SSF54626">
    <property type="entry name" value="Chalcone isomerase"/>
    <property type="match status" value="1"/>
</dbReference>
<evidence type="ECO:0000313" key="9">
    <source>
        <dbReference type="EMBL" id="KMZ70064.1"/>
    </source>
</evidence>
<dbReference type="Pfam" id="PF02431">
    <property type="entry name" value="Chalcone"/>
    <property type="match status" value="1"/>
</dbReference>
<dbReference type="AlphaFoldDB" id="A0A0K9PM69"/>
<dbReference type="Proteomes" id="UP000036987">
    <property type="component" value="Unassembled WGS sequence"/>
</dbReference>
<name>A0A0K9PM69_ZOSMR</name>
<evidence type="ECO:0000313" key="10">
    <source>
        <dbReference type="Proteomes" id="UP000036987"/>
    </source>
</evidence>
<comment type="caution">
    <text evidence="9">The sequence shown here is derived from an EMBL/GenBank/DDBJ whole genome shotgun (WGS) entry which is preliminary data.</text>
</comment>
<dbReference type="STRING" id="29655.A0A0K9PM69"/>
<dbReference type="UniPathway" id="UPA00154"/>
<sequence length="220" mass="24345">MSSNDTSLLDDIQIEGISFPFSVKPPGTSNIFFLAGAGVRGLEINGNFIKFTSIGVYLEESASLQYLSPKWKLLSASELSKSVEFFRDVVTGPFSKFTRVTMLMPLTGEQYSDKVAENCEKIWKLMKIFTDAEAEALDKFKEAFKDKTFPPGSSILFTQLPTGDLSVAFSDDSSVHRDAETVVISNKLLSEAVLESIIGEHGVSPATRENMAERFVRLFE</sequence>
<dbReference type="Gene3D" id="1.10.890.20">
    <property type="match status" value="1"/>
</dbReference>
<feature type="domain" description="Chalcone isomerase" evidence="8">
    <location>
        <begin position="14"/>
        <end position="217"/>
    </location>
</feature>
<evidence type="ECO:0000256" key="5">
    <source>
        <dbReference type="ARBA" id="ARBA00025429"/>
    </source>
</evidence>
<dbReference type="InterPro" id="IPR016088">
    <property type="entry name" value="Chalcone_isomerase_3-sand"/>
</dbReference>
<dbReference type="GO" id="GO:0045430">
    <property type="term" value="F:chalcone isomerase activity"/>
    <property type="evidence" value="ECO:0007669"/>
    <property type="project" value="UniProtKB-EC"/>
</dbReference>
<evidence type="ECO:0000256" key="7">
    <source>
        <dbReference type="RuleBase" id="RU361158"/>
    </source>
</evidence>
<keyword evidence="10" id="KW-1185">Reference proteome</keyword>
<organism evidence="9 10">
    <name type="scientific">Zostera marina</name>
    <name type="common">Eelgrass</name>
    <dbReference type="NCBI Taxonomy" id="29655"/>
    <lineage>
        <taxon>Eukaryota</taxon>
        <taxon>Viridiplantae</taxon>
        <taxon>Streptophyta</taxon>
        <taxon>Embryophyta</taxon>
        <taxon>Tracheophyta</taxon>
        <taxon>Spermatophyta</taxon>
        <taxon>Magnoliopsida</taxon>
        <taxon>Liliopsida</taxon>
        <taxon>Zosteraceae</taxon>
        <taxon>Zostera</taxon>
    </lineage>
</organism>
<dbReference type="PANTHER" id="PTHR28039:SF8">
    <property type="entry name" value="CHALCONE--FLAVANONE ISOMERASE 1-RELATED"/>
    <property type="match status" value="1"/>
</dbReference>
<accession>A0A0K9PM69</accession>
<comment type="catalytic activity">
    <reaction evidence="6">
        <text>a chalcone = a flavanone.</text>
        <dbReference type="EC" id="5.5.1.6"/>
    </reaction>
</comment>
<dbReference type="EMBL" id="LFYR01000729">
    <property type="protein sequence ID" value="KMZ70064.1"/>
    <property type="molecule type" value="Genomic_DNA"/>
</dbReference>
<comment type="pathway">
    <text evidence="1">Secondary metabolite biosynthesis; flavonoid biosynthesis.</text>
</comment>
<evidence type="ECO:0000256" key="3">
    <source>
        <dbReference type="ARBA" id="ARBA00023235"/>
    </source>
</evidence>
<dbReference type="InterPro" id="IPR036298">
    <property type="entry name" value="Chalcone_isomerase_sf"/>
</dbReference>
<evidence type="ECO:0000256" key="4">
    <source>
        <dbReference type="ARBA" id="ARBA00023241"/>
    </source>
</evidence>
<evidence type="ECO:0000256" key="2">
    <source>
        <dbReference type="ARBA" id="ARBA00007166"/>
    </source>
</evidence>
<dbReference type="Gene3D" id="3.50.70.10">
    <property type="match status" value="1"/>
</dbReference>
<dbReference type="InterPro" id="IPR016089">
    <property type="entry name" value="Chalcone_isomerase_bundle_sf"/>
</dbReference>
<evidence type="ECO:0000256" key="1">
    <source>
        <dbReference type="ARBA" id="ARBA00004966"/>
    </source>
</evidence>
<protein>
    <recommendedName>
        <fullName evidence="7">Chalcone-flavonone isomerase family protein</fullName>
    </recommendedName>
</protein>
<dbReference type="OrthoDB" id="1903537at2759"/>
<comment type="similarity">
    <text evidence="2 7">Belongs to the chalcone isomerase family.</text>
</comment>
<dbReference type="PANTHER" id="PTHR28039">
    <property type="entry name" value="CHALCONE--FLAVONONE ISOMERASE 1-RELATED"/>
    <property type="match status" value="1"/>
</dbReference>
<dbReference type="OMA" id="CGADSEK"/>
<gene>
    <name evidence="9" type="ORF">ZOSMA_1G00350</name>
</gene>
<dbReference type="InterPro" id="IPR044164">
    <property type="entry name" value="CFI"/>
</dbReference>
<dbReference type="GO" id="GO:0009813">
    <property type="term" value="P:flavonoid biosynthetic process"/>
    <property type="evidence" value="ECO:0007669"/>
    <property type="project" value="UniProtKB-UniPathway"/>
</dbReference>
<comment type="function">
    <text evidence="5">Catalyzes the intramolecular cyclization of bicyclic chalcones into tricyclic (S)-flavanones. Responsible for the isomerization of 4,2',4',6'-tetrahydroxychalcone (also termed chalcone) into naringenin.</text>
</comment>